<dbReference type="AlphaFoldDB" id="A0AAD3NLL2"/>
<evidence type="ECO:0000313" key="2">
    <source>
        <dbReference type="Proteomes" id="UP001279410"/>
    </source>
</evidence>
<reference evidence="1" key="1">
    <citation type="submission" date="2022-08" db="EMBL/GenBank/DDBJ databases">
        <title>Genome sequencing of akame (Lates japonicus).</title>
        <authorList>
            <person name="Hashiguchi Y."/>
            <person name="Takahashi H."/>
        </authorList>
    </citation>
    <scope>NUCLEOTIDE SEQUENCE</scope>
    <source>
        <strain evidence="1">Kochi</strain>
    </source>
</reference>
<feature type="non-terminal residue" evidence="1">
    <location>
        <position position="1"/>
    </location>
</feature>
<organism evidence="1 2">
    <name type="scientific">Lates japonicus</name>
    <name type="common">Japanese lates</name>
    <dbReference type="NCBI Taxonomy" id="270547"/>
    <lineage>
        <taxon>Eukaryota</taxon>
        <taxon>Metazoa</taxon>
        <taxon>Chordata</taxon>
        <taxon>Craniata</taxon>
        <taxon>Vertebrata</taxon>
        <taxon>Euteleostomi</taxon>
        <taxon>Actinopterygii</taxon>
        <taxon>Neopterygii</taxon>
        <taxon>Teleostei</taxon>
        <taxon>Neoteleostei</taxon>
        <taxon>Acanthomorphata</taxon>
        <taxon>Carangaria</taxon>
        <taxon>Carangaria incertae sedis</taxon>
        <taxon>Centropomidae</taxon>
        <taxon>Lates</taxon>
    </lineage>
</organism>
<sequence length="68" mass="7647">MCCGVSYPCPHRGGQTKNPSFSLIHHLPHAAGYTQRRGCSRLVQGIREYSSQRDPLLTGTVSLWEYLK</sequence>
<keyword evidence="2" id="KW-1185">Reference proteome</keyword>
<protein>
    <submittedName>
        <fullName evidence="1">S-adenosylmethionine mitochondrial carrier protein isoform X5</fullName>
    </submittedName>
</protein>
<evidence type="ECO:0000313" key="1">
    <source>
        <dbReference type="EMBL" id="GLD74695.1"/>
    </source>
</evidence>
<dbReference type="Proteomes" id="UP001279410">
    <property type="component" value="Unassembled WGS sequence"/>
</dbReference>
<name>A0AAD3NLL2_LATJO</name>
<proteinExistence type="predicted"/>
<accession>A0AAD3NLL2</accession>
<comment type="caution">
    <text evidence="1">The sequence shown here is derived from an EMBL/GenBank/DDBJ whole genome shotgun (WGS) entry which is preliminary data.</text>
</comment>
<dbReference type="EMBL" id="BRZM01002420">
    <property type="protein sequence ID" value="GLD74695.1"/>
    <property type="molecule type" value="Genomic_DNA"/>
</dbReference>
<gene>
    <name evidence="1" type="ORF">AKAME5_002602700</name>
</gene>